<accession>A0ABY2XRZ1</accession>
<protein>
    <submittedName>
        <fullName evidence="7">TetR/AcrR family transcriptional regulator</fullName>
    </submittedName>
</protein>
<evidence type="ECO:0000313" key="8">
    <source>
        <dbReference type="Proteomes" id="UP000739180"/>
    </source>
</evidence>
<keyword evidence="5" id="KW-1133">Transmembrane helix</keyword>
<feature type="DNA-binding region" description="H-T-H motif" evidence="4">
    <location>
        <begin position="32"/>
        <end position="51"/>
    </location>
</feature>
<dbReference type="EMBL" id="VCQT01000012">
    <property type="protein sequence ID" value="TMW14701.1"/>
    <property type="molecule type" value="Genomic_DNA"/>
</dbReference>
<evidence type="ECO:0000259" key="6">
    <source>
        <dbReference type="PROSITE" id="PS50977"/>
    </source>
</evidence>
<dbReference type="Gene3D" id="1.10.10.60">
    <property type="entry name" value="Homeodomain-like"/>
    <property type="match status" value="1"/>
</dbReference>
<evidence type="ECO:0000256" key="3">
    <source>
        <dbReference type="ARBA" id="ARBA00023163"/>
    </source>
</evidence>
<reference evidence="7 8" key="1">
    <citation type="submission" date="2019-05" db="EMBL/GenBank/DDBJ databases">
        <title>Genome of Alcanivorax gelatiniphagus, an oil degrading marine bacteria.</title>
        <authorList>
            <person name="Kwon K.K."/>
        </authorList>
    </citation>
    <scope>NUCLEOTIDE SEQUENCE [LARGE SCALE GENOMIC DNA]</scope>
    <source>
        <strain evidence="7 8">MEBiC 08158</strain>
    </source>
</reference>
<dbReference type="Gene3D" id="1.10.357.10">
    <property type="entry name" value="Tetracycline Repressor, domain 2"/>
    <property type="match status" value="1"/>
</dbReference>
<dbReference type="Pfam" id="PF00440">
    <property type="entry name" value="TetR_N"/>
    <property type="match status" value="1"/>
</dbReference>
<dbReference type="InterPro" id="IPR001647">
    <property type="entry name" value="HTH_TetR"/>
</dbReference>
<gene>
    <name evidence="7" type="ORF">FGS76_02625</name>
</gene>
<dbReference type="SUPFAM" id="SSF48498">
    <property type="entry name" value="Tetracyclin repressor-like, C-terminal domain"/>
    <property type="match status" value="1"/>
</dbReference>
<dbReference type="Proteomes" id="UP000739180">
    <property type="component" value="Unassembled WGS sequence"/>
</dbReference>
<keyword evidence="5" id="KW-0812">Transmembrane</keyword>
<organism evidence="7 8">
    <name type="scientific">Alloalcanivorax gelatiniphagus</name>
    <dbReference type="NCBI Taxonomy" id="1194167"/>
    <lineage>
        <taxon>Bacteria</taxon>
        <taxon>Pseudomonadati</taxon>
        <taxon>Pseudomonadota</taxon>
        <taxon>Gammaproteobacteria</taxon>
        <taxon>Oceanospirillales</taxon>
        <taxon>Alcanivoracaceae</taxon>
        <taxon>Alloalcanivorax</taxon>
    </lineage>
</organism>
<evidence type="ECO:0000256" key="2">
    <source>
        <dbReference type="ARBA" id="ARBA00023125"/>
    </source>
</evidence>
<evidence type="ECO:0000256" key="4">
    <source>
        <dbReference type="PROSITE-ProRule" id="PRU00335"/>
    </source>
</evidence>
<name>A0ABY2XRZ1_9GAMM</name>
<keyword evidence="5" id="KW-0472">Membrane</keyword>
<dbReference type="PANTHER" id="PTHR47506">
    <property type="entry name" value="TRANSCRIPTIONAL REGULATORY PROTEIN"/>
    <property type="match status" value="1"/>
</dbReference>
<comment type="caution">
    <text evidence="7">The sequence shown here is derived from an EMBL/GenBank/DDBJ whole genome shotgun (WGS) entry which is preliminary data.</text>
</comment>
<dbReference type="PRINTS" id="PR00455">
    <property type="entry name" value="HTHTETR"/>
</dbReference>
<dbReference type="PROSITE" id="PS50977">
    <property type="entry name" value="HTH_TETR_2"/>
    <property type="match status" value="1"/>
</dbReference>
<sequence length="194" mass="20814">MRVSKEQAAANRERIVEEAARLFRERGFDGIGVAELMNSAGLTHGGFYGHFDSKDQLMAEACEHAIGITGKRWRKLLAGDDGPSMDALASRYLSPRHRDHPGDGCVLAALAGEAPRQSAPVRGAFTRSVRRFIDLLDGALPGRRAALRRRKAVAATAAMVGGLILARAVDDDTLSREILDAVAAELPGTSKPRS</sequence>
<proteinExistence type="predicted"/>
<keyword evidence="8" id="KW-1185">Reference proteome</keyword>
<feature type="transmembrane region" description="Helical" evidence="5">
    <location>
        <begin position="152"/>
        <end position="169"/>
    </location>
</feature>
<dbReference type="PANTHER" id="PTHR47506:SF7">
    <property type="entry name" value="TRANSCRIPTIONAL REGULATORY PROTEIN"/>
    <property type="match status" value="1"/>
</dbReference>
<feature type="domain" description="HTH tetR-type" evidence="6">
    <location>
        <begin position="9"/>
        <end position="69"/>
    </location>
</feature>
<keyword evidence="1" id="KW-0805">Transcription regulation</keyword>
<dbReference type="RefSeq" id="WP_138771067.1">
    <property type="nucleotide sequence ID" value="NZ_VCQT01000012.1"/>
</dbReference>
<dbReference type="InterPro" id="IPR036271">
    <property type="entry name" value="Tet_transcr_reg_TetR-rel_C_sf"/>
</dbReference>
<keyword evidence="2 4" id="KW-0238">DNA-binding</keyword>
<dbReference type="SUPFAM" id="SSF46689">
    <property type="entry name" value="Homeodomain-like"/>
    <property type="match status" value="1"/>
</dbReference>
<evidence type="ECO:0000256" key="1">
    <source>
        <dbReference type="ARBA" id="ARBA00023015"/>
    </source>
</evidence>
<keyword evidence="3" id="KW-0804">Transcription</keyword>
<evidence type="ECO:0000313" key="7">
    <source>
        <dbReference type="EMBL" id="TMW14701.1"/>
    </source>
</evidence>
<dbReference type="InterPro" id="IPR009057">
    <property type="entry name" value="Homeodomain-like_sf"/>
</dbReference>
<evidence type="ECO:0000256" key="5">
    <source>
        <dbReference type="SAM" id="Phobius"/>
    </source>
</evidence>